<dbReference type="Pfam" id="PF13346">
    <property type="entry name" value="ABC2_membrane_5"/>
    <property type="match status" value="1"/>
</dbReference>
<keyword evidence="1" id="KW-1133">Transmembrane helix</keyword>
<evidence type="ECO:0000313" key="2">
    <source>
        <dbReference type="EMBL" id="SHH98687.1"/>
    </source>
</evidence>
<feature type="transmembrane region" description="Helical" evidence="1">
    <location>
        <begin position="120"/>
        <end position="139"/>
    </location>
</feature>
<feature type="transmembrane region" description="Helical" evidence="1">
    <location>
        <begin position="80"/>
        <end position="100"/>
    </location>
</feature>
<sequence length="209" mass="25247">MFQLIVKDFKFNKKNIYISTLVSLLGYYLISQDGERYKILACTLIPLLMFNFVIGKICFIEDRDKVYKYIHSLPLKKSDFVLSKYVEGAGVLIFSFAFIFVENYFLKLINKNYFNLDINYIMLIFSIMLIYIGMFIFIYFRFNYQIANQTLIVFYISCLIGYKIFETLNINMYKIISWDYFNIMLFIISIFVYNITFQLSKRFYYKKDE</sequence>
<dbReference type="STRING" id="1121306.SAMN02745196_02215"/>
<feature type="transmembrane region" description="Helical" evidence="1">
    <location>
        <begin position="177"/>
        <end position="197"/>
    </location>
</feature>
<keyword evidence="1" id="KW-0472">Membrane</keyword>
<evidence type="ECO:0000256" key="1">
    <source>
        <dbReference type="SAM" id="Phobius"/>
    </source>
</evidence>
<accession>A0A1M5XFR8</accession>
<dbReference type="EMBL" id="FQXP01000008">
    <property type="protein sequence ID" value="SHH98687.1"/>
    <property type="molecule type" value="Genomic_DNA"/>
</dbReference>
<organism evidence="2 3">
    <name type="scientific">Clostridium collagenovorans DSM 3089</name>
    <dbReference type="NCBI Taxonomy" id="1121306"/>
    <lineage>
        <taxon>Bacteria</taxon>
        <taxon>Bacillati</taxon>
        <taxon>Bacillota</taxon>
        <taxon>Clostridia</taxon>
        <taxon>Eubacteriales</taxon>
        <taxon>Clostridiaceae</taxon>
        <taxon>Clostridium</taxon>
    </lineage>
</organism>
<evidence type="ECO:0000313" key="3">
    <source>
        <dbReference type="Proteomes" id="UP000184526"/>
    </source>
</evidence>
<protein>
    <submittedName>
        <fullName evidence="2">ABC-2 type transport system permease protein</fullName>
    </submittedName>
</protein>
<feature type="transmembrane region" description="Helical" evidence="1">
    <location>
        <begin position="37"/>
        <end position="59"/>
    </location>
</feature>
<keyword evidence="1" id="KW-0812">Transmembrane</keyword>
<dbReference type="OrthoDB" id="2917865at2"/>
<reference evidence="2 3" key="1">
    <citation type="submission" date="2016-11" db="EMBL/GenBank/DDBJ databases">
        <authorList>
            <person name="Jaros S."/>
            <person name="Januszkiewicz K."/>
            <person name="Wedrychowicz H."/>
        </authorList>
    </citation>
    <scope>NUCLEOTIDE SEQUENCE [LARGE SCALE GENOMIC DNA]</scope>
    <source>
        <strain evidence="2 3">DSM 3089</strain>
    </source>
</reference>
<dbReference type="InterPro" id="IPR025699">
    <property type="entry name" value="ABC2_memb-like"/>
</dbReference>
<dbReference type="RefSeq" id="WP_072832079.1">
    <property type="nucleotide sequence ID" value="NZ_FQXP01000008.1"/>
</dbReference>
<keyword evidence="3" id="KW-1185">Reference proteome</keyword>
<name>A0A1M5XFR8_9CLOT</name>
<feature type="transmembrane region" description="Helical" evidence="1">
    <location>
        <begin position="146"/>
        <end position="165"/>
    </location>
</feature>
<dbReference type="AlphaFoldDB" id="A0A1M5XFR8"/>
<gene>
    <name evidence="2" type="ORF">SAMN02745196_02215</name>
</gene>
<dbReference type="Proteomes" id="UP000184526">
    <property type="component" value="Unassembled WGS sequence"/>
</dbReference>
<proteinExistence type="predicted"/>